<keyword evidence="2" id="KW-1185">Reference proteome</keyword>
<organism evidence="1 2">
    <name type="scientific">Centipeda periodontii DSM 2778</name>
    <dbReference type="NCBI Taxonomy" id="888060"/>
    <lineage>
        <taxon>Bacteria</taxon>
        <taxon>Bacillati</taxon>
        <taxon>Bacillota</taxon>
        <taxon>Negativicutes</taxon>
        <taxon>Selenomonadales</taxon>
        <taxon>Selenomonadaceae</taxon>
        <taxon>Centipeda</taxon>
    </lineage>
</organism>
<proteinExistence type="predicted"/>
<gene>
    <name evidence="1" type="primary">pilZ</name>
    <name evidence="1" type="ORF">HMPREF9081_0530</name>
</gene>
<dbReference type="HOGENOM" id="CLU_2631728_0_0_9"/>
<reference evidence="1 2" key="1">
    <citation type="submission" date="2011-04" db="EMBL/GenBank/DDBJ databases">
        <authorList>
            <person name="Muzny D."/>
            <person name="Qin X."/>
            <person name="Deng J."/>
            <person name="Jiang H."/>
            <person name="Liu Y."/>
            <person name="Qu J."/>
            <person name="Song X.-Z."/>
            <person name="Zhang L."/>
            <person name="Thornton R."/>
            <person name="Coyle M."/>
            <person name="Francisco L."/>
            <person name="Jackson L."/>
            <person name="Javaid M."/>
            <person name="Korchina V."/>
            <person name="Kovar C."/>
            <person name="Mata R."/>
            <person name="Mathew T."/>
            <person name="Ngo R."/>
            <person name="Nguyen L."/>
            <person name="Nguyen N."/>
            <person name="Okwuonu G."/>
            <person name="Ongeri F."/>
            <person name="Pham C."/>
            <person name="Simmons D."/>
            <person name="Wilczek-Boney K."/>
            <person name="Hale W."/>
            <person name="Jakkamsetti A."/>
            <person name="Pham P."/>
            <person name="Ruth R."/>
            <person name="San Lucas F."/>
            <person name="Warren J."/>
            <person name="Zhang J."/>
            <person name="Zhao Z."/>
            <person name="Zhou C."/>
            <person name="Zhu D."/>
            <person name="Lee S."/>
            <person name="Bess C."/>
            <person name="Blankenburg K."/>
            <person name="Forbes L."/>
            <person name="Fu Q."/>
            <person name="Gubbala S."/>
            <person name="Hirani K."/>
            <person name="Jayaseelan J.C."/>
            <person name="Lara F."/>
            <person name="Munidasa M."/>
            <person name="Palculict T."/>
            <person name="Patil S."/>
            <person name="Pu L.-L."/>
            <person name="Saada N."/>
            <person name="Tang L."/>
            <person name="Weissenberger G."/>
            <person name="Zhu Y."/>
            <person name="Hemphill L."/>
            <person name="Shang Y."/>
            <person name="Youmans B."/>
            <person name="Ayvaz T."/>
            <person name="Ross M."/>
            <person name="Santibanez J."/>
            <person name="Aqrawi P."/>
            <person name="Gross S."/>
            <person name="Joshi V."/>
            <person name="Fowler G."/>
            <person name="Nazareth L."/>
            <person name="Reid J."/>
            <person name="Worley K."/>
            <person name="Petrosino J."/>
            <person name="Highlander S."/>
            <person name="Gibbs R."/>
        </authorList>
    </citation>
    <scope>NUCLEOTIDE SEQUENCE [LARGE SCALE GENOMIC DNA]</scope>
    <source>
        <strain evidence="1 2">DSM 2778</strain>
    </source>
</reference>
<sequence>MLWRWRKAAFRRFVFPKRLLSPRGTRAAGHRNPDTHNAACGIETQLADKVSAIRIDIPTHTMLRAALKRVFHDCFLL</sequence>
<evidence type="ECO:0000313" key="2">
    <source>
        <dbReference type="Proteomes" id="UP000004067"/>
    </source>
</evidence>
<evidence type="ECO:0000313" key="1">
    <source>
        <dbReference type="EMBL" id="EGK61449.1"/>
    </source>
</evidence>
<dbReference type="EMBL" id="AFHQ01000017">
    <property type="protein sequence ID" value="EGK61449.1"/>
    <property type="molecule type" value="Genomic_DNA"/>
</dbReference>
<accession>F5RJV9</accession>
<protein>
    <submittedName>
        <fullName evidence="1">Tfp pilus assembly protein PilZ</fullName>
    </submittedName>
</protein>
<dbReference type="Proteomes" id="UP000004067">
    <property type="component" value="Unassembled WGS sequence"/>
</dbReference>
<name>F5RJV9_9FIRM</name>
<dbReference type="AlphaFoldDB" id="F5RJV9"/>
<comment type="caution">
    <text evidence="1">The sequence shown here is derived from an EMBL/GenBank/DDBJ whole genome shotgun (WGS) entry which is preliminary data.</text>
</comment>